<feature type="transmembrane region" description="Helical" evidence="6">
    <location>
        <begin position="235"/>
        <end position="257"/>
    </location>
</feature>
<feature type="transmembrane region" description="Helical" evidence="6">
    <location>
        <begin position="28"/>
        <end position="51"/>
    </location>
</feature>
<dbReference type="Proteomes" id="UP000624041">
    <property type="component" value="Unassembled WGS sequence"/>
</dbReference>
<dbReference type="PANTHER" id="PTHR30520">
    <property type="entry name" value="FORMATE TRANSPORTER-RELATED"/>
    <property type="match status" value="1"/>
</dbReference>
<protein>
    <submittedName>
        <fullName evidence="7">Formate transporter</fullName>
    </submittedName>
</protein>
<dbReference type="GO" id="GO:0005886">
    <property type="term" value="C:plasma membrane"/>
    <property type="evidence" value="ECO:0007669"/>
    <property type="project" value="TreeGrafter"/>
</dbReference>
<dbReference type="Gene3D" id="1.20.1080.10">
    <property type="entry name" value="Glycerol uptake facilitator protein"/>
    <property type="match status" value="1"/>
</dbReference>
<comment type="caution">
    <text evidence="7">The sequence shown here is derived from an EMBL/GenBank/DDBJ whole genome shotgun (WGS) entry which is preliminary data.</text>
</comment>
<keyword evidence="8" id="KW-1185">Reference proteome</keyword>
<sequence>MDYVKPPQVIESVAVAGKNKAQLPISHILIKAMLAGVLLGYATTLAFTGATQTGLDIVGALIFPTGFVITLLLNLELVTGSFVAMPIARFRNNITVPIIARNFTWAFIGNLAGSVIYAVLYTIYITHFGNIEDSIIIQKLISVAESKTLDYKAYGWDGMVVVFVKAMLCNFMVTLGVLMNATSTSTIGKITAMWIPIFIFFAQGFEHAVVNMFVIPAAMMVGADISMADWWIWNQIPVTIGNFVSGFLFVGLAFHIVTKETR</sequence>
<evidence type="ECO:0000256" key="2">
    <source>
        <dbReference type="ARBA" id="ARBA00022692"/>
    </source>
</evidence>
<reference evidence="7" key="2">
    <citation type="submission" date="2020-09" db="EMBL/GenBank/DDBJ databases">
        <authorList>
            <person name="Sun Q."/>
            <person name="Ohkuma M."/>
        </authorList>
    </citation>
    <scope>NUCLEOTIDE SEQUENCE</scope>
    <source>
        <strain evidence="7">JCM 17251</strain>
    </source>
</reference>
<keyword evidence="2 6" id="KW-0812">Transmembrane</keyword>
<dbReference type="InterPro" id="IPR000292">
    <property type="entry name" value="For/NO2_transpt"/>
</dbReference>
<name>A0A917XUI2_9BACI</name>
<keyword evidence="3 6" id="KW-1133">Transmembrane helix</keyword>
<evidence type="ECO:0000256" key="3">
    <source>
        <dbReference type="ARBA" id="ARBA00022989"/>
    </source>
</evidence>
<dbReference type="Pfam" id="PF01226">
    <property type="entry name" value="Form_Nir_trans"/>
    <property type="match status" value="1"/>
</dbReference>
<comment type="similarity">
    <text evidence="5">Belongs to the FNT transporter (TC 1.A.16) family.</text>
</comment>
<dbReference type="AlphaFoldDB" id="A0A917XUI2"/>
<organism evidence="7 8">
    <name type="scientific">Oceanobacillus indicireducens</name>
    <dbReference type="NCBI Taxonomy" id="1004261"/>
    <lineage>
        <taxon>Bacteria</taxon>
        <taxon>Bacillati</taxon>
        <taxon>Bacillota</taxon>
        <taxon>Bacilli</taxon>
        <taxon>Bacillales</taxon>
        <taxon>Bacillaceae</taxon>
        <taxon>Oceanobacillus</taxon>
    </lineage>
</organism>
<dbReference type="GO" id="GO:0015499">
    <property type="term" value="F:formate transmembrane transporter activity"/>
    <property type="evidence" value="ECO:0007669"/>
    <property type="project" value="TreeGrafter"/>
</dbReference>
<evidence type="ECO:0000256" key="5">
    <source>
        <dbReference type="ARBA" id="ARBA00049660"/>
    </source>
</evidence>
<feature type="transmembrane region" description="Helical" evidence="6">
    <location>
        <begin position="103"/>
        <end position="124"/>
    </location>
</feature>
<dbReference type="InterPro" id="IPR023271">
    <property type="entry name" value="Aquaporin-like"/>
</dbReference>
<dbReference type="RefSeq" id="WP_194461788.1">
    <property type="nucleotide sequence ID" value="NZ_BMOS01000003.1"/>
</dbReference>
<dbReference type="EMBL" id="BMOS01000003">
    <property type="protein sequence ID" value="GGN52190.1"/>
    <property type="molecule type" value="Genomic_DNA"/>
</dbReference>
<gene>
    <name evidence="7" type="ORF">GCM10007971_07520</name>
</gene>
<feature type="transmembrane region" description="Helical" evidence="6">
    <location>
        <begin position="57"/>
        <end position="83"/>
    </location>
</feature>
<comment type="subcellular location">
    <subcellularLocation>
        <location evidence="1">Membrane</location>
        <topology evidence="1">Multi-pass membrane protein</topology>
    </subcellularLocation>
</comment>
<accession>A0A917XUI2</accession>
<evidence type="ECO:0000313" key="7">
    <source>
        <dbReference type="EMBL" id="GGN52190.1"/>
    </source>
</evidence>
<evidence type="ECO:0000256" key="6">
    <source>
        <dbReference type="SAM" id="Phobius"/>
    </source>
</evidence>
<feature type="transmembrane region" description="Helical" evidence="6">
    <location>
        <begin position="159"/>
        <end position="181"/>
    </location>
</feature>
<keyword evidence="4 6" id="KW-0472">Membrane</keyword>
<evidence type="ECO:0000256" key="4">
    <source>
        <dbReference type="ARBA" id="ARBA00023136"/>
    </source>
</evidence>
<reference evidence="7" key="1">
    <citation type="journal article" date="2014" name="Int. J. Syst. Evol. Microbiol.">
        <title>Complete genome sequence of Corynebacterium casei LMG S-19264T (=DSM 44701T), isolated from a smear-ripened cheese.</title>
        <authorList>
            <consortium name="US DOE Joint Genome Institute (JGI-PGF)"/>
            <person name="Walter F."/>
            <person name="Albersmeier A."/>
            <person name="Kalinowski J."/>
            <person name="Ruckert C."/>
        </authorList>
    </citation>
    <scope>NUCLEOTIDE SEQUENCE</scope>
    <source>
        <strain evidence="7">JCM 17251</strain>
    </source>
</reference>
<feature type="transmembrane region" description="Helical" evidence="6">
    <location>
        <begin position="193"/>
        <end position="215"/>
    </location>
</feature>
<evidence type="ECO:0000313" key="8">
    <source>
        <dbReference type="Proteomes" id="UP000624041"/>
    </source>
</evidence>
<dbReference type="PANTHER" id="PTHR30520:SF6">
    <property type="entry name" value="FORMATE_NITRATE FAMILY TRANSPORTER (EUROFUNG)"/>
    <property type="match status" value="1"/>
</dbReference>
<proteinExistence type="inferred from homology"/>
<evidence type="ECO:0000256" key="1">
    <source>
        <dbReference type="ARBA" id="ARBA00004141"/>
    </source>
</evidence>